<dbReference type="InterPro" id="IPR000600">
    <property type="entry name" value="ROK"/>
</dbReference>
<protein>
    <submittedName>
        <fullName evidence="1">ROK family protein</fullName>
    </submittedName>
</protein>
<comment type="caution">
    <text evidence="1">The sequence shown here is derived from an EMBL/GenBank/DDBJ whole genome shotgun (WGS) entry which is preliminary data.</text>
</comment>
<dbReference type="Pfam" id="PF00480">
    <property type="entry name" value="ROK"/>
    <property type="match status" value="1"/>
</dbReference>
<dbReference type="CDD" id="cd24152">
    <property type="entry name" value="ASKHA_NBD_ROK-like"/>
    <property type="match status" value="1"/>
</dbReference>
<evidence type="ECO:0000313" key="1">
    <source>
        <dbReference type="EMBL" id="MBV3381873.1"/>
    </source>
</evidence>
<name>A0AAW4MP55_9FIRM</name>
<organism evidence="1 3">
    <name type="scientific">Catenibacterium mitsuokai</name>
    <dbReference type="NCBI Taxonomy" id="100886"/>
    <lineage>
        <taxon>Bacteria</taxon>
        <taxon>Bacillati</taxon>
        <taxon>Bacillota</taxon>
        <taxon>Erysipelotrichia</taxon>
        <taxon>Erysipelotrichales</taxon>
        <taxon>Coprobacillaceae</taxon>
        <taxon>Catenibacterium</taxon>
    </lineage>
</organism>
<reference evidence="1 4" key="1">
    <citation type="submission" date="2021-06" db="EMBL/GenBank/DDBJ databases">
        <title>Collection of gut derived symbiotic bacterial strains cultured from healthy donors.</title>
        <authorList>
            <person name="Lin H."/>
            <person name="Littmann E."/>
            <person name="Pamer E.G."/>
        </authorList>
    </citation>
    <scope>NUCLEOTIDE SEQUENCE</scope>
    <source>
        <strain evidence="2 4">MSK.21.70</strain>
        <strain evidence="1">MSK.21.82</strain>
    </source>
</reference>
<accession>A0AAW4MP55</accession>
<dbReference type="Proteomes" id="UP001196408">
    <property type="component" value="Unassembled WGS sequence"/>
</dbReference>
<dbReference type="EMBL" id="JAHOEF010000004">
    <property type="protein sequence ID" value="MBV3381873.1"/>
    <property type="molecule type" value="Genomic_DNA"/>
</dbReference>
<dbReference type="Proteomes" id="UP001197492">
    <property type="component" value="Unassembled WGS sequence"/>
</dbReference>
<dbReference type="RefSeq" id="WP_217746955.1">
    <property type="nucleotide sequence ID" value="NZ_JAHOEB010000004.1"/>
</dbReference>
<gene>
    <name evidence="1" type="ORF">KSV97_01235</name>
    <name evidence="2" type="ORF">KSW06_01245</name>
</gene>
<dbReference type="GeneID" id="301323400"/>
<dbReference type="AlphaFoldDB" id="A0AAW4MP55"/>
<dbReference type="PANTHER" id="PTHR18964:SF170">
    <property type="entry name" value="SUGAR KINASE"/>
    <property type="match status" value="1"/>
</dbReference>
<sequence>MKKYLVLDVGGSAIKYAVMDAEKNIYERGKVPTPLDCLDSFVNSVESLYNTYSDVSGIAMSMPGRIDPNKGYCYTGGALVYIHDINMAELLSERCGVRVTIGNDAKCAANAELGFGSLRDIQDGAVVILGTAIGGALIKDHKVLSGCRFGAGEFSNIITDYHKPFNGDTSWYASNGINGLLLHIQEALETEENYTGEEIFEMANNGNEAVLKGLNQFCLETAVQIYNINQIFDCEKVAIGGGISAQPLLLELIKKNFDEIYNSCYASTLPPEIVVCEYRNDANLIGALYQHLN</sequence>
<proteinExistence type="predicted"/>
<dbReference type="PANTHER" id="PTHR18964">
    <property type="entry name" value="ROK (REPRESSOR, ORF, KINASE) FAMILY"/>
    <property type="match status" value="1"/>
</dbReference>
<dbReference type="EMBL" id="JAHOEL010000004">
    <property type="protein sequence ID" value="MBV3391897.1"/>
    <property type="molecule type" value="Genomic_DNA"/>
</dbReference>
<evidence type="ECO:0000313" key="2">
    <source>
        <dbReference type="EMBL" id="MBV3391897.1"/>
    </source>
</evidence>
<keyword evidence="4" id="KW-1185">Reference proteome</keyword>
<evidence type="ECO:0000313" key="3">
    <source>
        <dbReference type="Proteomes" id="UP001196408"/>
    </source>
</evidence>
<evidence type="ECO:0000313" key="4">
    <source>
        <dbReference type="Proteomes" id="UP001197492"/>
    </source>
</evidence>